<dbReference type="EMBL" id="CP134494">
    <property type="protein sequence ID" value="WNF21891.1"/>
    <property type="molecule type" value="Genomic_DNA"/>
</dbReference>
<feature type="region of interest" description="Disordered" evidence="2">
    <location>
        <begin position="382"/>
        <end position="449"/>
    </location>
</feature>
<accession>A0ABY9VGB0</accession>
<keyword evidence="6" id="KW-1185">Reference proteome</keyword>
<feature type="compositionally biased region" description="Polar residues" evidence="2">
    <location>
        <begin position="382"/>
        <end position="392"/>
    </location>
</feature>
<dbReference type="PANTHER" id="PTHR35788">
    <property type="entry name" value="EXPORTED PROTEIN-RELATED"/>
    <property type="match status" value="1"/>
</dbReference>
<evidence type="ECO:0000256" key="3">
    <source>
        <dbReference type="SAM" id="Phobius"/>
    </source>
</evidence>
<keyword evidence="3" id="KW-1133">Transmembrane helix</keyword>
<evidence type="ECO:0000313" key="5">
    <source>
        <dbReference type="EMBL" id="WNF21891.1"/>
    </source>
</evidence>
<protein>
    <submittedName>
        <fullName evidence="5">VanW family protein</fullName>
    </submittedName>
</protein>
<dbReference type="InterPro" id="IPR007391">
    <property type="entry name" value="Vancomycin_resist_VanW"/>
</dbReference>
<name>A0ABY9VGB0_9BACI</name>
<dbReference type="SMART" id="SM01208">
    <property type="entry name" value="G5"/>
    <property type="match status" value="1"/>
</dbReference>
<evidence type="ECO:0000256" key="1">
    <source>
        <dbReference type="ARBA" id="ARBA00022729"/>
    </source>
</evidence>
<gene>
    <name evidence="5" type="ORF">RH061_17105</name>
</gene>
<feature type="compositionally biased region" description="Polar residues" evidence="2">
    <location>
        <begin position="399"/>
        <end position="424"/>
    </location>
</feature>
<dbReference type="InterPro" id="IPR011098">
    <property type="entry name" value="G5_dom"/>
</dbReference>
<proteinExistence type="predicted"/>
<organism evidence="5 6">
    <name type="scientific">Mesobacillus jeotgali</name>
    <dbReference type="NCBI Taxonomy" id="129985"/>
    <lineage>
        <taxon>Bacteria</taxon>
        <taxon>Bacillati</taxon>
        <taxon>Bacillota</taxon>
        <taxon>Bacilli</taxon>
        <taxon>Bacillales</taxon>
        <taxon>Bacillaceae</taxon>
        <taxon>Mesobacillus</taxon>
    </lineage>
</organism>
<dbReference type="Pfam" id="PF07501">
    <property type="entry name" value="G5"/>
    <property type="match status" value="1"/>
</dbReference>
<dbReference type="Proteomes" id="UP001303324">
    <property type="component" value="Chromosome"/>
</dbReference>
<sequence length="449" mass="49586">MKKQQIVKFSLILSVLSIFIFSFTYFGSDIFSARTSAKQAFSENTTIGNFDVSNKSQDEATTYIQTQVDSWLAEANIRLVYKGQNYPVNTDSFVFGVEDSISSATSGAPNELYVHWEGETINNLNLPSSIVPKLDTEKLTIEMQASAQKLIPEIAVKLEDFLPTEDPVIISTALVKLTSDAESENIEKLVEIEILPDSMFSLAGYANENGLANVSASTFSQIGSALYKALLQSDISIVERHLSSQLPKNIELGYETKVDFSENLDLKFYNPNGTSYKVEWNLHGQELEAVVTGALPMYEYKITATDKQEFKPRIIKQYSPLLKQGQKSVQTEGKAGLMIKINREIYGENGELLKTEFISEDFYPPSHRVEVLPLAPAVIQTVPDSTTGSDNVTVPGVDQNDSNPGQPSGTNPTVPSNDGEQQQPVDKRANDEQDTDDGGLWGKPNEQPK</sequence>
<keyword evidence="3" id="KW-0812">Transmembrane</keyword>
<dbReference type="PANTHER" id="PTHR35788:SF1">
    <property type="entry name" value="EXPORTED PROTEIN"/>
    <property type="match status" value="1"/>
</dbReference>
<evidence type="ECO:0000313" key="6">
    <source>
        <dbReference type="Proteomes" id="UP001303324"/>
    </source>
</evidence>
<dbReference type="RefSeq" id="WP_311071971.1">
    <property type="nucleotide sequence ID" value="NZ_CP134494.1"/>
</dbReference>
<keyword evidence="1" id="KW-0732">Signal</keyword>
<keyword evidence="3" id="KW-0472">Membrane</keyword>
<feature type="domain" description="G5" evidence="4">
    <location>
        <begin position="298"/>
        <end position="375"/>
    </location>
</feature>
<evidence type="ECO:0000256" key="2">
    <source>
        <dbReference type="SAM" id="MobiDB-lite"/>
    </source>
</evidence>
<reference evidence="5 6" key="1">
    <citation type="submission" date="2023-09" db="EMBL/GenBank/DDBJ databases">
        <title>Microbial mechanism of fulvic acid promoting antimony reduction mineralization in rice fields.</title>
        <authorList>
            <person name="Chen G."/>
            <person name="Lan J."/>
        </authorList>
    </citation>
    <scope>NUCLEOTIDE SEQUENCE [LARGE SCALE GENOMIC DNA]</scope>
    <source>
        <strain evidence="5 6">PS1</strain>
    </source>
</reference>
<feature type="transmembrane region" description="Helical" evidence="3">
    <location>
        <begin position="7"/>
        <end position="26"/>
    </location>
</feature>
<dbReference type="Pfam" id="PF04294">
    <property type="entry name" value="VanW"/>
    <property type="match status" value="1"/>
</dbReference>
<evidence type="ECO:0000259" key="4">
    <source>
        <dbReference type="SMART" id="SM01208"/>
    </source>
</evidence>
<dbReference type="InterPro" id="IPR052913">
    <property type="entry name" value="Glycopeptide_resist_protein"/>
</dbReference>